<dbReference type="NCBIfam" id="TIGR01730">
    <property type="entry name" value="RND_mfp"/>
    <property type="match status" value="1"/>
</dbReference>
<evidence type="ECO:0000313" key="4">
    <source>
        <dbReference type="Proteomes" id="UP000250079"/>
    </source>
</evidence>
<dbReference type="GO" id="GO:1990281">
    <property type="term" value="C:efflux pump complex"/>
    <property type="evidence" value="ECO:0007669"/>
    <property type="project" value="TreeGrafter"/>
</dbReference>
<evidence type="ECO:0000259" key="2">
    <source>
        <dbReference type="Pfam" id="PF25973"/>
    </source>
</evidence>
<accession>A0A2Z2P2A7</accession>
<comment type="similarity">
    <text evidence="1">Belongs to the membrane fusion protein (MFP) (TC 8.A.1) family.</text>
</comment>
<evidence type="ECO:0000256" key="1">
    <source>
        <dbReference type="ARBA" id="ARBA00009477"/>
    </source>
</evidence>
<dbReference type="Pfam" id="PF25973">
    <property type="entry name" value="BSH_CzcB"/>
    <property type="match status" value="1"/>
</dbReference>
<name>A0A2Z2P2A7_9GAMM</name>
<organism evidence="3 4">
    <name type="scientific">Granulosicoccus antarcticus IMCC3135</name>
    <dbReference type="NCBI Taxonomy" id="1192854"/>
    <lineage>
        <taxon>Bacteria</taxon>
        <taxon>Pseudomonadati</taxon>
        <taxon>Pseudomonadota</taxon>
        <taxon>Gammaproteobacteria</taxon>
        <taxon>Chromatiales</taxon>
        <taxon>Granulosicoccaceae</taxon>
        <taxon>Granulosicoccus</taxon>
    </lineage>
</organism>
<dbReference type="SUPFAM" id="SSF111369">
    <property type="entry name" value="HlyD-like secretion proteins"/>
    <property type="match status" value="1"/>
</dbReference>
<proteinExistence type="inferred from homology"/>
<dbReference type="RefSeq" id="WP_088918928.1">
    <property type="nucleotide sequence ID" value="NZ_CP018632.1"/>
</dbReference>
<dbReference type="GO" id="GO:0015562">
    <property type="term" value="F:efflux transmembrane transporter activity"/>
    <property type="evidence" value="ECO:0007669"/>
    <property type="project" value="TreeGrafter"/>
</dbReference>
<evidence type="ECO:0000313" key="3">
    <source>
        <dbReference type="EMBL" id="ASJ73794.1"/>
    </source>
</evidence>
<keyword evidence="4" id="KW-1185">Reference proteome</keyword>
<dbReference type="Gene3D" id="2.40.30.170">
    <property type="match status" value="1"/>
</dbReference>
<reference evidence="3 4" key="1">
    <citation type="submission" date="2016-12" db="EMBL/GenBank/DDBJ databases">
        <authorList>
            <person name="Song W.-J."/>
            <person name="Kurnit D.M."/>
        </authorList>
    </citation>
    <scope>NUCLEOTIDE SEQUENCE [LARGE SCALE GENOMIC DNA]</scope>
    <source>
        <strain evidence="3 4">IMCC3135</strain>
    </source>
</reference>
<dbReference type="Gene3D" id="1.10.287.470">
    <property type="entry name" value="Helix hairpin bin"/>
    <property type="match status" value="1"/>
</dbReference>
<dbReference type="AlphaFoldDB" id="A0A2Z2P2A7"/>
<dbReference type="InterPro" id="IPR058647">
    <property type="entry name" value="BSH_CzcB-like"/>
</dbReference>
<dbReference type="EMBL" id="CP018632">
    <property type="protein sequence ID" value="ASJ73794.1"/>
    <property type="molecule type" value="Genomic_DNA"/>
</dbReference>
<feature type="domain" description="CzcB-like barrel-sandwich hybrid" evidence="2">
    <location>
        <begin position="62"/>
        <end position="211"/>
    </location>
</feature>
<sequence length="311" mass="33779">MILPIVLSLPVKSTWPGCLFSRSAVLISGAFLVFIYSSMASASEPIPEEALDCLIEPWVVSDVGSPVQGVIDKLLVDRGERVIRGQPVAQLESGVESSEVALAELRATTKSEVQAREADLRLAKMELTRLEDLYQQSMVSAQQRDESRSNYQIASAALTLAVENRNIQQLELKRSQRLYARRILTSPVDGVVVAQLAFAGEFVYDNPVMTIAALDPLRVEVMLPARLFGTIAVGDLARLYPELGGESALFSTVDVVDAMLDTRSGTFGVRLKLSNPDYKIPAGQRCRITFGPGLAAANPENEVVEPESSGQ</sequence>
<dbReference type="InterPro" id="IPR006143">
    <property type="entry name" value="RND_pump_MFP"/>
</dbReference>
<dbReference type="PANTHER" id="PTHR30469:SF15">
    <property type="entry name" value="HLYD FAMILY OF SECRETION PROTEINS"/>
    <property type="match status" value="1"/>
</dbReference>
<gene>
    <name evidence="3" type="ORF">IMCC3135_18575</name>
</gene>
<protein>
    <recommendedName>
        <fullName evidence="2">CzcB-like barrel-sandwich hybrid domain-containing protein</fullName>
    </recommendedName>
</protein>
<dbReference type="OrthoDB" id="9806939at2"/>
<dbReference type="Proteomes" id="UP000250079">
    <property type="component" value="Chromosome"/>
</dbReference>
<dbReference type="KEGG" id="gai:IMCC3135_18575"/>
<dbReference type="Gene3D" id="2.40.50.100">
    <property type="match status" value="1"/>
</dbReference>
<dbReference type="PANTHER" id="PTHR30469">
    <property type="entry name" value="MULTIDRUG RESISTANCE PROTEIN MDTA"/>
    <property type="match status" value="1"/>
</dbReference>